<keyword evidence="2" id="KW-0489">Methyltransferase</keyword>
<dbReference type="SUPFAM" id="SSF53335">
    <property type="entry name" value="S-adenosyl-L-methionine-dependent methyltransferases"/>
    <property type="match status" value="1"/>
</dbReference>
<gene>
    <name evidence="2" type="ORF">D0435_13290</name>
</gene>
<reference evidence="2 3" key="1">
    <citation type="submission" date="2018-08" db="EMBL/GenBank/DDBJ databases">
        <title>Murine metabolic-syndrome-specific gut microbial biobank.</title>
        <authorList>
            <person name="Liu C."/>
        </authorList>
    </citation>
    <scope>NUCLEOTIDE SEQUENCE [LARGE SCALE GENOMIC DNA]</scope>
    <source>
        <strain evidence="2 3">28</strain>
    </source>
</reference>
<protein>
    <submittedName>
        <fullName evidence="2">tRNA1(Val) (Adenine(37)-N6)-methyltransferase</fullName>
    </submittedName>
</protein>
<dbReference type="Pfam" id="PF05175">
    <property type="entry name" value="MTS"/>
    <property type="match status" value="1"/>
</dbReference>
<sequence>MGLRMDRTGFGELEIFQNPEEFCYGVDAVLLADFAASGAMRRKQACRIMDLGTGTGIVPLILSHKTQAAYIAGMEVQESSWALAEKNRRHNSLEQRLEFFHQDVKNFDKSQCGTYDVVTTNPPYTQGSCGIESSNRAKAIARHETTASLDDFVKTAAALLKDKGDFYMVHRPGRLVDICESCRRHGLEPKEMRFVSGRPLEKPNIMLVHCIKNGNKELRLLDPMYVHCADGSYSEEILKIYEKK</sequence>
<feature type="domain" description="Methyltransferase small" evidence="1">
    <location>
        <begin position="41"/>
        <end position="170"/>
    </location>
</feature>
<evidence type="ECO:0000313" key="2">
    <source>
        <dbReference type="EMBL" id="NBH62624.1"/>
    </source>
</evidence>
<dbReference type="PANTHER" id="PTHR47739">
    <property type="entry name" value="TRNA1(VAL) (ADENINE(37)-N6)-METHYLTRANSFERASE"/>
    <property type="match status" value="1"/>
</dbReference>
<evidence type="ECO:0000259" key="1">
    <source>
        <dbReference type="Pfam" id="PF05175"/>
    </source>
</evidence>
<keyword evidence="2" id="KW-0808">Transferase</keyword>
<comment type="caution">
    <text evidence="2">The sequence shown here is derived from an EMBL/GenBank/DDBJ whole genome shotgun (WGS) entry which is preliminary data.</text>
</comment>
<dbReference type="EMBL" id="QXWK01000029">
    <property type="protein sequence ID" value="NBH62624.1"/>
    <property type="molecule type" value="Genomic_DNA"/>
</dbReference>
<dbReference type="InterPro" id="IPR007848">
    <property type="entry name" value="Small_mtfrase_dom"/>
</dbReference>
<keyword evidence="3" id="KW-1185">Reference proteome</keyword>
<evidence type="ECO:0000313" key="3">
    <source>
        <dbReference type="Proteomes" id="UP000446866"/>
    </source>
</evidence>
<proteinExistence type="predicted"/>
<dbReference type="Proteomes" id="UP000446866">
    <property type="component" value="Unassembled WGS sequence"/>
</dbReference>
<dbReference type="InterPro" id="IPR029063">
    <property type="entry name" value="SAM-dependent_MTases_sf"/>
</dbReference>
<name>A0A845QMH6_9FIRM</name>
<dbReference type="GO" id="GO:0008168">
    <property type="term" value="F:methyltransferase activity"/>
    <property type="evidence" value="ECO:0007669"/>
    <property type="project" value="UniProtKB-KW"/>
</dbReference>
<accession>A0A845QMH6</accession>
<dbReference type="RefSeq" id="WP_160202909.1">
    <property type="nucleotide sequence ID" value="NZ_QXWK01000029.1"/>
</dbReference>
<dbReference type="GO" id="GO:0032259">
    <property type="term" value="P:methylation"/>
    <property type="evidence" value="ECO:0007669"/>
    <property type="project" value="UniProtKB-KW"/>
</dbReference>
<dbReference type="PANTHER" id="PTHR47739:SF1">
    <property type="entry name" value="TRNA1(VAL) (ADENINE(37)-N6)-METHYLTRANSFERASE"/>
    <property type="match status" value="1"/>
</dbReference>
<dbReference type="AlphaFoldDB" id="A0A845QMH6"/>
<dbReference type="CDD" id="cd02440">
    <property type="entry name" value="AdoMet_MTases"/>
    <property type="match status" value="1"/>
</dbReference>
<dbReference type="Gene3D" id="3.40.50.150">
    <property type="entry name" value="Vaccinia Virus protein VP39"/>
    <property type="match status" value="1"/>
</dbReference>
<organism evidence="2 3">
    <name type="scientific">Anaerotruncus colihominis</name>
    <dbReference type="NCBI Taxonomy" id="169435"/>
    <lineage>
        <taxon>Bacteria</taxon>
        <taxon>Bacillati</taxon>
        <taxon>Bacillota</taxon>
        <taxon>Clostridia</taxon>
        <taxon>Eubacteriales</taxon>
        <taxon>Oscillospiraceae</taxon>
        <taxon>Anaerotruncus</taxon>
    </lineage>
</organism>
<dbReference type="InterPro" id="IPR050210">
    <property type="entry name" value="tRNA_Adenine-N(6)_MTase"/>
</dbReference>